<dbReference type="EnsemblMetazoa" id="OVOC1794.1">
    <property type="protein sequence ID" value="OVOC1794.1"/>
    <property type="gene ID" value="WBGene00238603"/>
</dbReference>
<reference evidence="2" key="1">
    <citation type="submission" date="2013-10" db="EMBL/GenBank/DDBJ databases">
        <title>Genome sequencing of Onchocerca volvulus.</title>
        <authorList>
            <person name="Cotton J."/>
            <person name="Tsai J."/>
            <person name="Stanley E."/>
            <person name="Tracey A."/>
            <person name="Holroyd N."/>
            <person name="Lustigman S."/>
            <person name="Berriman M."/>
        </authorList>
    </citation>
    <scope>NUCLEOTIDE SEQUENCE</scope>
</reference>
<dbReference type="AlphaFoldDB" id="A0A8R1XTG3"/>
<sequence>TLHDECLDKIVAEVFIRTSAEKKIAQKLSYEDLKNMATIKVMAQAANFELNRRSRVLHYRDGEINPPTQLVAILCYFVWPSTTVKYNERRGILLCGDNYVPKRIPRNKIRNEKVPIDRAEIKGDPMNGVFFPCIWEWNYNIHFSDMKALMFKYGRYNHKDQPS</sequence>
<keyword evidence="2" id="KW-1185">Reference proteome</keyword>
<evidence type="ECO:0000313" key="1">
    <source>
        <dbReference type="EnsemblMetazoa" id="OVOC1794.1"/>
    </source>
</evidence>
<accession>A0A8R1XTG3</accession>
<protein>
    <submittedName>
        <fullName evidence="1">Uncharacterized protein</fullName>
    </submittedName>
</protein>
<name>A0A8R1XTG3_ONCVO</name>
<evidence type="ECO:0000313" key="2">
    <source>
        <dbReference type="Proteomes" id="UP000024404"/>
    </source>
</evidence>
<organism evidence="1 2">
    <name type="scientific">Onchocerca volvulus</name>
    <dbReference type="NCBI Taxonomy" id="6282"/>
    <lineage>
        <taxon>Eukaryota</taxon>
        <taxon>Metazoa</taxon>
        <taxon>Ecdysozoa</taxon>
        <taxon>Nematoda</taxon>
        <taxon>Chromadorea</taxon>
        <taxon>Rhabditida</taxon>
        <taxon>Spirurina</taxon>
        <taxon>Spiruromorpha</taxon>
        <taxon>Filarioidea</taxon>
        <taxon>Onchocercidae</taxon>
        <taxon>Onchocerca</taxon>
    </lineage>
</organism>
<reference evidence="1" key="2">
    <citation type="submission" date="2022-06" db="UniProtKB">
        <authorList>
            <consortium name="EnsemblMetazoa"/>
        </authorList>
    </citation>
    <scope>IDENTIFICATION</scope>
</reference>
<dbReference type="EMBL" id="CMVM020000054">
    <property type="status" value="NOT_ANNOTATED_CDS"/>
    <property type="molecule type" value="Genomic_DNA"/>
</dbReference>
<proteinExistence type="predicted"/>
<dbReference type="Proteomes" id="UP000024404">
    <property type="component" value="Unassembled WGS sequence"/>
</dbReference>